<organism evidence="1 2">
    <name type="scientific">Paraburkholderia fynbosensis</name>
    <dbReference type="NCBI Taxonomy" id="1200993"/>
    <lineage>
        <taxon>Bacteria</taxon>
        <taxon>Pseudomonadati</taxon>
        <taxon>Pseudomonadota</taxon>
        <taxon>Betaproteobacteria</taxon>
        <taxon>Burkholderiales</taxon>
        <taxon>Burkholderiaceae</taxon>
        <taxon>Paraburkholderia</taxon>
    </lineage>
</organism>
<name>A0A6J5H0G3_9BURK</name>
<gene>
    <name evidence="1" type="ORF">LMG27177_06524</name>
</gene>
<dbReference type="AlphaFoldDB" id="A0A6J5H0G3"/>
<evidence type="ECO:0000313" key="1">
    <source>
        <dbReference type="EMBL" id="CAB3808304.1"/>
    </source>
</evidence>
<keyword evidence="2" id="KW-1185">Reference proteome</keyword>
<dbReference type="RefSeq" id="WP_175165591.1">
    <property type="nucleotide sequence ID" value="NZ_CADIKI010000026.1"/>
</dbReference>
<proteinExistence type="predicted"/>
<dbReference type="Proteomes" id="UP000494252">
    <property type="component" value="Unassembled WGS sequence"/>
</dbReference>
<evidence type="ECO:0000313" key="2">
    <source>
        <dbReference type="Proteomes" id="UP000494252"/>
    </source>
</evidence>
<dbReference type="EMBL" id="CADIKI010000026">
    <property type="protein sequence ID" value="CAB3808304.1"/>
    <property type="molecule type" value="Genomic_DNA"/>
</dbReference>
<accession>A0A6J5H0G3</accession>
<sequence>MLDDEHTGRGNLELPTIDVTCARVKPGLALRFEGDVSLAARRCGVVLCCGALPLMKSTRGVIKTYCRPRTQNRLK</sequence>
<reference evidence="1 2" key="1">
    <citation type="submission" date="2020-04" db="EMBL/GenBank/DDBJ databases">
        <authorList>
            <person name="De Canck E."/>
        </authorList>
    </citation>
    <scope>NUCLEOTIDE SEQUENCE [LARGE SCALE GENOMIC DNA]</scope>
    <source>
        <strain evidence="1 2">LMG 27177</strain>
    </source>
</reference>
<protein>
    <submittedName>
        <fullName evidence="1">Uncharacterized protein</fullName>
    </submittedName>
</protein>